<feature type="domain" description="Reverse transcriptase Ty1/copia-type" evidence="1">
    <location>
        <begin position="141"/>
        <end position="195"/>
    </location>
</feature>
<sequence length="197" mass="22710">MSTRSQSKPPSLSCDEYQQWKVQMVSFMEGIHPRITEYLMTSFSRLTSLWKVQMVSTIAAEPLQVVPQPPALRWTRDHPIDQVVGDPATSVKTRHQACNHCLYVCFLSENEPSKIEEALADPFWVSAMQEELVEFERNLVLILVHKPTRKTIIDLKWSFRNKLDEHDTVIRNKACLVAQGYRQEEGIDYDETFAPSG</sequence>
<comment type="caution">
    <text evidence="2">The sequence shown here is derived from an EMBL/GenBank/DDBJ whole genome shotgun (WGS) entry which is preliminary data.</text>
</comment>
<protein>
    <recommendedName>
        <fullName evidence="1">Reverse transcriptase Ty1/copia-type domain-containing protein</fullName>
    </recommendedName>
</protein>
<dbReference type="Proteomes" id="UP001172457">
    <property type="component" value="Chromosome 6"/>
</dbReference>
<organism evidence="2 3">
    <name type="scientific">Centaurea solstitialis</name>
    <name type="common">yellow star-thistle</name>
    <dbReference type="NCBI Taxonomy" id="347529"/>
    <lineage>
        <taxon>Eukaryota</taxon>
        <taxon>Viridiplantae</taxon>
        <taxon>Streptophyta</taxon>
        <taxon>Embryophyta</taxon>
        <taxon>Tracheophyta</taxon>
        <taxon>Spermatophyta</taxon>
        <taxon>Magnoliopsida</taxon>
        <taxon>eudicotyledons</taxon>
        <taxon>Gunneridae</taxon>
        <taxon>Pentapetalae</taxon>
        <taxon>asterids</taxon>
        <taxon>campanulids</taxon>
        <taxon>Asterales</taxon>
        <taxon>Asteraceae</taxon>
        <taxon>Carduoideae</taxon>
        <taxon>Cardueae</taxon>
        <taxon>Centaureinae</taxon>
        <taxon>Centaurea</taxon>
    </lineage>
</organism>
<evidence type="ECO:0000313" key="2">
    <source>
        <dbReference type="EMBL" id="KAJ9544453.1"/>
    </source>
</evidence>
<accession>A0AA38SL76</accession>
<dbReference type="AlphaFoldDB" id="A0AA38SL76"/>
<keyword evidence="3" id="KW-1185">Reference proteome</keyword>
<reference evidence="2" key="1">
    <citation type="submission" date="2023-03" db="EMBL/GenBank/DDBJ databases">
        <title>Chromosome-scale reference genome and RAD-based genetic map of yellow starthistle (Centaurea solstitialis) reveal putative structural variation and QTLs associated with invader traits.</title>
        <authorList>
            <person name="Reatini B."/>
            <person name="Cang F.A."/>
            <person name="Jiang Q."/>
            <person name="Mckibben M.T.W."/>
            <person name="Barker M.S."/>
            <person name="Rieseberg L.H."/>
            <person name="Dlugosch K.M."/>
        </authorList>
    </citation>
    <scope>NUCLEOTIDE SEQUENCE</scope>
    <source>
        <strain evidence="2">CAN-66</strain>
        <tissue evidence="2">Leaf</tissue>
    </source>
</reference>
<evidence type="ECO:0000313" key="3">
    <source>
        <dbReference type="Proteomes" id="UP001172457"/>
    </source>
</evidence>
<dbReference type="Pfam" id="PF07727">
    <property type="entry name" value="RVT_2"/>
    <property type="match status" value="1"/>
</dbReference>
<proteinExistence type="predicted"/>
<dbReference type="InterPro" id="IPR013103">
    <property type="entry name" value="RVT_2"/>
</dbReference>
<name>A0AA38SL76_9ASTR</name>
<evidence type="ECO:0000259" key="1">
    <source>
        <dbReference type="Pfam" id="PF07727"/>
    </source>
</evidence>
<gene>
    <name evidence="2" type="ORF">OSB04_024160</name>
</gene>
<dbReference type="EMBL" id="JARYMX010000006">
    <property type="protein sequence ID" value="KAJ9544453.1"/>
    <property type="molecule type" value="Genomic_DNA"/>
</dbReference>